<dbReference type="STRING" id="418985.A0A1V9Y2H9"/>
<keyword evidence="5 6" id="KW-0539">Nucleus</keyword>
<evidence type="ECO:0000256" key="7">
    <source>
        <dbReference type="SAM" id="MobiDB-lite"/>
    </source>
</evidence>
<comment type="function">
    <text evidence="6">Component of the 90S pre-ribosome involved in the maturation of rRNAs. Required for early cleavages of the pre-RNAs in the 40S ribosomal subunit maturation pathway.</text>
</comment>
<dbReference type="EMBL" id="MNPL01000537">
    <property type="protein sequence ID" value="OQR79939.1"/>
    <property type="molecule type" value="Genomic_DNA"/>
</dbReference>
<proteinExistence type="inferred from homology"/>
<dbReference type="InterPro" id="IPR009292">
    <property type="entry name" value="RRP36"/>
</dbReference>
<evidence type="ECO:0000313" key="9">
    <source>
        <dbReference type="Proteomes" id="UP000192247"/>
    </source>
</evidence>
<evidence type="ECO:0000313" key="8">
    <source>
        <dbReference type="EMBL" id="OQR79939.1"/>
    </source>
</evidence>
<comment type="caution">
    <text evidence="8">The sequence shown here is derived from an EMBL/GenBank/DDBJ whole genome shotgun (WGS) entry which is preliminary data.</text>
</comment>
<comment type="subunit">
    <text evidence="6">Associates with 90S and pre-40S pre-ribosomal particles.</text>
</comment>
<reference evidence="8 9" key="1">
    <citation type="journal article" date="2017" name="Gigascience">
        <title>Draft genome of the honey bee ectoparasitic mite, Tropilaelaps mercedesae, is shaped by the parasitic life history.</title>
        <authorList>
            <person name="Dong X."/>
            <person name="Armstrong S.D."/>
            <person name="Xia D."/>
            <person name="Makepeace B.L."/>
            <person name="Darby A.C."/>
            <person name="Kadowaki T."/>
        </authorList>
    </citation>
    <scope>NUCLEOTIDE SEQUENCE [LARGE SCALE GENOMIC DNA]</scope>
    <source>
        <strain evidence="8">Wuxi-XJTLU</strain>
    </source>
</reference>
<dbReference type="AlphaFoldDB" id="A0A1V9Y2H9"/>
<keyword evidence="6" id="KW-0687">Ribonucleoprotein</keyword>
<dbReference type="Proteomes" id="UP000192247">
    <property type="component" value="Unassembled WGS sequence"/>
</dbReference>
<feature type="compositionally biased region" description="Basic residues" evidence="7">
    <location>
        <begin position="246"/>
        <end position="265"/>
    </location>
</feature>
<dbReference type="PANTHER" id="PTHR21738:SF0">
    <property type="entry name" value="RIBOSOMAL RNA PROCESSING PROTEIN 36 HOMOLOG"/>
    <property type="match status" value="1"/>
</dbReference>
<dbReference type="PANTHER" id="PTHR21738">
    <property type="entry name" value="RIBOSOMAL RNA PROCESSING PROTEIN 36 HOMOLOG"/>
    <property type="match status" value="1"/>
</dbReference>
<evidence type="ECO:0000256" key="6">
    <source>
        <dbReference type="RuleBase" id="RU368027"/>
    </source>
</evidence>
<evidence type="ECO:0000256" key="3">
    <source>
        <dbReference type="ARBA" id="ARBA00022517"/>
    </source>
</evidence>
<evidence type="ECO:0000256" key="2">
    <source>
        <dbReference type="ARBA" id="ARBA00009418"/>
    </source>
</evidence>
<evidence type="ECO:0000256" key="4">
    <source>
        <dbReference type="ARBA" id="ARBA00022552"/>
    </source>
</evidence>
<dbReference type="GO" id="GO:0000462">
    <property type="term" value="P:maturation of SSU-rRNA from tricistronic rRNA transcript (SSU-rRNA, 5.8S rRNA, LSU-rRNA)"/>
    <property type="evidence" value="ECO:0007669"/>
    <property type="project" value="TreeGrafter"/>
</dbReference>
<feature type="compositionally biased region" description="Basic and acidic residues" evidence="7">
    <location>
        <begin position="17"/>
        <end position="31"/>
    </location>
</feature>
<dbReference type="GO" id="GO:0005730">
    <property type="term" value="C:nucleolus"/>
    <property type="evidence" value="ECO:0007669"/>
    <property type="project" value="UniProtKB-SubCell"/>
</dbReference>
<name>A0A1V9Y2H9_9ACAR</name>
<accession>A0A1V9Y2H9</accession>
<gene>
    <name evidence="8" type="ORF">BIW11_05389</name>
</gene>
<dbReference type="GO" id="GO:0030686">
    <property type="term" value="C:90S preribosome"/>
    <property type="evidence" value="ECO:0007669"/>
    <property type="project" value="TreeGrafter"/>
</dbReference>
<protein>
    <recommendedName>
        <fullName evidence="6">rRNA biogenesis protein RRP36</fullName>
    </recommendedName>
</protein>
<comment type="similarity">
    <text evidence="2 6">Belongs to the RRP36 family.</text>
</comment>
<feature type="region of interest" description="Disordered" evidence="7">
    <location>
        <begin position="243"/>
        <end position="265"/>
    </location>
</feature>
<dbReference type="OrthoDB" id="448446at2759"/>
<keyword evidence="4 6" id="KW-0698">rRNA processing</keyword>
<keyword evidence="9" id="KW-1185">Reference proteome</keyword>
<dbReference type="Pfam" id="PF06102">
    <property type="entry name" value="RRP36"/>
    <property type="match status" value="1"/>
</dbReference>
<evidence type="ECO:0000256" key="5">
    <source>
        <dbReference type="ARBA" id="ARBA00023242"/>
    </source>
</evidence>
<dbReference type="FunCoup" id="A0A1V9Y2H9">
    <property type="interactions" value="1223"/>
</dbReference>
<dbReference type="InParanoid" id="A0A1V9Y2H9"/>
<comment type="subcellular location">
    <subcellularLocation>
        <location evidence="1 6">Nucleus</location>
        <location evidence="1 6">Nucleolus</location>
    </subcellularLocation>
</comment>
<keyword evidence="3 6" id="KW-0690">Ribosome biogenesis</keyword>
<sequence length="265" mass="30430">MADEESSNSSQSDYDSGSDREDIGGDGEDRSNGLANNNLLSDLKGQSFEEILALKDQVGLRTYKTAIGLEEFGNKKRKKVFKRDNKNRPREVSSKLPVAGVRNIFNVKKKIRADPRFEAGFDEVQPRNNIKAQHKAKQRVKDYAFIDKIREEERKQIKQGLAEGELVGADALKARKLLQKAQSREVSRRQKNIQKELNDKYTAFLQNAKQAGEQVKYMTKREKRQAELIVKFNELKKSGKLEKYLEKKRKKNAAQDRKKMHKSSA</sequence>
<evidence type="ECO:0000256" key="1">
    <source>
        <dbReference type="ARBA" id="ARBA00004604"/>
    </source>
</evidence>
<feature type="region of interest" description="Disordered" evidence="7">
    <location>
        <begin position="1"/>
        <end position="39"/>
    </location>
</feature>
<organism evidence="8 9">
    <name type="scientific">Tropilaelaps mercedesae</name>
    <dbReference type="NCBI Taxonomy" id="418985"/>
    <lineage>
        <taxon>Eukaryota</taxon>
        <taxon>Metazoa</taxon>
        <taxon>Ecdysozoa</taxon>
        <taxon>Arthropoda</taxon>
        <taxon>Chelicerata</taxon>
        <taxon>Arachnida</taxon>
        <taxon>Acari</taxon>
        <taxon>Parasitiformes</taxon>
        <taxon>Mesostigmata</taxon>
        <taxon>Gamasina</taxon>
        <taxon>Dermanyssoidea</taxon>
        <taxon>Laelapidae</taxon>
        <taxon>Tropilaelaps</taxon>
    </lineage>
</organism>